<gene>
    <name evidence="3" type="ORF">NTE_02375</name>
</gene>
<dbReference type="Proteomes" id="UP000028194">
    <property type="component" value="Chromosome"/>
</dbReference>
<dbReference type="EC" id="3.1.21.-" evidence="3"/>
<proteinExistence type="predicted"/>
<dbReference type="AlphaFoldDB" id="A0A075MUS8"/>
<dbReference type="Gene3D" id="3.20.20.140">
    <property type="entry name" value="Metal-dependent hydrolases"/>
    <property type="match status" value="1"/>
</dbReference>
<evidence type="ECO:0000313" key="3">
    <source>
        <dbReference type="EMBL" id="AIF84427.1"/>
    </source>
</evidence>
<organism evidence="3 4">
    <name type="scientific">Candidatus Nitrososphaera evergladensis SR1</name>
    <dbReference type="NCBI Taxonomy" id="1459636"/>
    <lineage>
        <taxon>Archaea</taxon>
        <taxon>Nitrososphaerota</taxon>
        <taxon>Nitrososphaeria</taxon>
        <taxon>Nitrososphaerales</taxon>
        <taxon>Nitrososphaeraceae</taxon>
        <taxon>Nitrososphaera</taxon>
    </lineage>
</organism>
<dbReference type="KEGG" id="nev:NTE_02375"/>
<feature type="binding site" evidence="2">
    <location>
        <position position="225"/>
    </location>
    <ligand>
        <name>a divalent metal cation</name>
        <dbReference type="ChEBI" id="CHEBI:60240"/>
        <label>1</label>
    </ligand>
</feature>
<dbReference type="HOGENOM" id="CLU_031506_5_1_2"/>
<dbReference type="SUPFAM" id="SSF51556">
    <property type="entry name" value="Metallo-dependent hydrolases"/>
    <property type="match status" value="1"/>
</dbReference>
<evidence type="ECO:0000256" key="1">
    <source>
        <dbReference type="ARBA" id="ARBA00022801"/>
    </source>
</evidence>
<name>A0A075MUS8_9ARCH</name>
<evidence type="ECO:0000256" key="2">
    <source>
        <dbReference type="PIRSR" id="PIRSR005902-1"/>
    </source>
</evidence>
<dbReference type="PANTHER" id="PTHR46124:SF2">
    <property type="entry name" value="D-AMINOACYL-TRNA DEACYLASE"/>
    <property type="match status" value="1"/>
</dbReference>
<dbReference type="InterPro" id="IPR018228">
    <property type="entry name" value="DNase_TatD-rel_CS"/>
</dbReference>
<dbReference type="PIRSF" id="PIRSF005902">
    <property type="entry name" value="DNase_TatD"/>
    <property type="match status" value="1"/>
</dbReference>
<feature type="binding site" evidence="2">
    <location>
        <position position="32"/>
    </location>
    <ligand>
        <name>a divalent metal cation</name>
        <dbReference type="ChEBI" id="CHEBI:60240"/>
        <label>1</label>
    </ligand>
</feature>
<dbReference type="PANTHER" id="PTHR46124">
    <property type="entry name" value="D-AMINOACYL-TRNA DEACYLASE"/>
    <property type="match status" value="1"/>
</dbReference>
<dbReference type="EMBL" id="CP007174">
    <property type="protein sequence ID" value="AIF84427.1"/>
    <property type="molecule type" value="Genomic_DNA"/>
</dbReference>
<protein>
    <submittedName>
        <fullName evidence="3">Mg-dependent DNase</fullName>
        <ecNumber evidence="3">3.1.21.-</ecNumber>
    </submittedName>
</protein>
<feature type="binding site" evidence="2">
    <location>
        <position position="115"/>
    </location>
    <ligand>
        <name>a divalent metal cation</name>
        <dbReference type="ChEBI" id="CHEBI:60240"/>
        <label>1</label>
    </ligand>
</feature>
<accession>A0A075MUS8</accession>
<dbReference type="eggNOG" id="arCOG00891">
    <property type="taxonomic scope" value="Archaea"/>
</dbReference>
<keyword evidence="1 3" id="KW-0378">Hydrolase</keyword>
<dbReference type="PROSITE" id="PS01090">
    <property type="entry name" value="TATD_2"/>
    <property type="match status" value="1"/>
</dbReference>
<keyword evidence="2" id="KW-0479">Metal-binding</keyword>
<sequence>MKTQVRDGGRLLKVLIPFRRHAAVLLYDAHVHLTDSEYSGYLDHVFSSLYAMRIVACSVAVDLETTKKSLRLFKDRKDVIKQFVGIHPEFAAREDLDKFVQVARDNMASIDGIGEIGLDGTYEAERGVPYERQKQVFHAMLALAESEGKPVSIHSRRALDDILAILPSFRLRGALLHWFAGSKKQLARSMDMGLYVSYGPALVYSDDKKVLLKHTRRDRFLVETDGPVRYSRCFEGKPALPTSFLPSVVASAAAVLGVSYGEAAETTARNTEAFLGSQQL</sequence>
<dbReference type="STRING" id="1459636.NTE_02375"/>
<feature type="binding site" evidence="2">
    <location>
        <position position="30"/>
    </location>
    <ligand>
        <name>a divalent metal cation</name>
        <dbReference type="ChEBI" id="CHEBI:60240"/>
        <label>1</label>
    </ligand>
</feature>
<evidence type="ECO:0000313" key="4">
    <source>
        <dbReference type="Proteomes" id="UP000028194"/>
    </source>
</evidence>
<dbReference type="OrthoDB" id="26412at2157"/>
<feature type="binding site" evidence="2">
    <location>
        <position position="177"/>
    </location>
    <ligand>
        <name>a divalent metal cation</name>
        <dbReference type="ChEBI" id="CHEBI:60240"/>
        <label>2</label>
    </ligand>
</feature>
<dbReference type="CDD" id="cd01310">
    <property type="entry name" value="TatD_DNAse"/>
    <property type="match status" value="1"/>
</dbReference>
<dbReference type="InterPro" id="IPR001130">
    <property type="entry name" value="TatD-like"/>
</dbReference>
<dbReference type="GO" id="GO:0046872">
    <property type="term" value="F:metal ion binding"/>
    <property type="evidence" value="ECO:0007669"/>
    <property type="project" value="UniProtKB-KW"/>
</dbReference>
<dbReference type="InterPro" id="IPR032466">
    <property type="entry name" value="Metal_Hydrolase"/>
</dbReference>
<keyword evidence="4" id="KW-1185">Reference proteome</keyword>
<dbReference type="GO" id="GO:0016788">
    <property type="term" value="F:hydrolase activity, acting on ester bonds"/>
    <property type="evidence" value="ECO:0007669"/>
    <property type="project" value="InterPro"/>
</dbReference>
<reference evidence="3 4" key="1">
    <citation type="journal article" date="2014" name="PLoS ONE">
        <title>Genome Sequence of Candidatus Nitrososphaera evergladensis from Group I.1b Enriched from Everglades Soil Reveals Novel Genomic Features of the Ammonia-Oxidizing Archaea.</title>
        <authorList>
            <person name="Zhalnina K.V."/>
            <person name="Dias R."/>
            <person name="Leonard M.T."/>
            <person name="Dorr de Quadros P."/>
            <person name="Camargo F.A."/>
            <person name="Drew J.C."/>
            <person name="Farmerie W.G."/>
            <person name="Daroub S.H."/>
            <person name="Triplett E.W."/>
        </authorList>
    </citation>
    <scope>NUCLEOTIDE SEQUENCE [LARGE SCALE GENOMIC DNA]</scope>
    <source>
        <strain evidence="3 4">SR1</strain>
    </source>
</reference>
<dbReference type="Pfam" id="PF01026">
    <property type="entry name" value="TatD_DNase"/>
    <property type="match status" value="1"/>
</dbReference>
<feature type="binding site" evidence="2">
    <location>
        <position position="154"/>
    </location>
    <ligand>
        <name>a divalent metal cation</name>
        <dbReference type="ChEBI" id="CHEBI:60240"/>
        <label>2</label>
    </ligand>
</feature>